<dbReference type="NCBIfam" id="TIGR04183">
    <property type="entry name" value="Por_Secre_tail"/>
    <property type="match status" value="1"/>
</dbReference>
<dbReference type="InterPro" id="IPR056600">
    <property type="entry name" value="GBD_T9SS_assoc"/>
</dbReference>
<dbReference type="OrthoDB" id="663485at2"/>
<organism evidence="3 4">
    <name type="scientific">Taibaiella chishuiensis</name>
    <dbReference type="NCBI Taxonomy" id="1434707"/>
    <lineage>
        <taxon>Bacteria</taxon>
        <taxon>Pseudomonadati</taxon>
        <taxon>Bacteroidota</taxon>
        <taxon>Chitinophagia</taxon>
        <taxon>Chitinophagales</taxon>
        <taxon>Chitinophagaceae</taxon>
        <taxon>Taibaiella</taxon>
    </lineage>
</organism>
<gene>
    <name evidence="3" type="ORF">B0I18_10830</name>
</gene>
<keyword evidence="1" id="KW-0732">Signal</keyword>
<dbReference type="Proteomes" id="UP000240572">
    <property type="component" value="Unassembled WGS sequence"/>
</dbReference>
<dbReference type="Pfam" id="PF23759">
    <property type="entry name" value="GBD_T9SS_assoc"/>
    <property type="match status" value="1"/>
</dbReference>
<name>A0A2P8CZA0_9BACT</name>
<reference evidence="3 4" key="1">
    <citation type="submission" date="2018-03" db="EMBL/GenBank/DDBJ databases">
        <title>Genomic Encyclopedia of Type Strains, Phase III (KMG-III): the genomes of soil and plant-associated and newly described type strains.</title>
        <authorList>
            <person name="Whitman W."/>
        </authorList>
    </citation>
    <scope>NUCLEOTIDE SEQUENCE [LARGE SCALE GENOMIC DNA]</scope>
    <source>
        <strain evidence="3 4">CGMCC 1.12700</strain>
    </source>
</reference>
<accession>A0A2P8CZA0</accession>
<evidence type="ECO:0000313" key="3">
    <source>
        <dbReference type="EMBL" id="PSK90302.1"/>
    </source>
</evidence>
<dbReference type="InterPro" id="IPR026444">
    <property type="entry name" value="Secre_tail"/>
</dbReference>
<evidence type="ECO:0000256" key="1">
    <source>
        <dbReference type="SAM" id="SignalP"/>
    </source>
</evidence>
<keyword evidence="4" id="KW-1185">Reference proteome</keyword>
<dbReference type="InterPro" id="IPR003961">
    <property type="entry name" value="FN3_dom"/>
</dbReference>
<proteinExistence type="predicted"/>
<evidence type="ECO:0000313" key="4">
    <source>
        <dbReference type="Proteomes" id="UP000240572"/>
    </source>
</evidence>
<dbReference type="SUPFAM" id="SSF49265">
    <property type="entry name" value="Fibronectin type III"/>
    <property type="match status" value="1"/>
</dbReference>
<dbReference type="InterPro" id="IPR013783">
    <property type="entry name" value="Ig-like_fold"/>
</dbReference>
<dbReference type="Gene3D" id="2.60.40.10">
    <property type="entry name" value="Immunoglobulins"/>
    <property type="match status" value="2"/>
</dbReference>
<sequence>MKPNFTKKTAVAVWLSLSAFAGGANAQCLTATYGQYPDGTYFPTCSGTAWSIASDCFAGEYSVVNVTAGVQYTFSSTIIADYLTIANEAGTTTFTSGTSPVVWTATLNGNVRFYTHTNAACGEQNSGRQRRVQCNSTVPVPAACATNTYPQNAHTGVPVNPSPVLTWTPVADASGYRLYSGTTAAGATYQKNVVGSNTAFTGFAPNTTYYWYVVPFNASGEAIGCASTITSFTTGALSNDNCSGAIAINALSGTVSGTTNGATESMPAGACEGELSNQARDVWYSVTADVTGNLAVLTDEFPFQDDMVWEAYSGTCGNLSAAIACSDTLGSLTIAATAGQTYYIRVYRFSSTLPGNFAMQVSGTALPVTMDKLTGKLNPKGMAELNWKTLAEQNNKGFQVQRSEDGITFRTIGFVASGAEGGNSKAALAYGFTDANAVNGTAYYRLLQTDIDGKTEWSNTVRLSAQTKNAFELVAVPNPVKDKVSVRIYGERGSQARILITDLNGKTVRRLQVTADETNVDLGAVPGGIYLLKYTDANRSETLKISKQ</sequence>
<feature type="chain" id="PRO_5015135940" evidence="1">
    <location>
        <begin position="27"/>
        <end position="548"/>
    </location>
</feature>
<feature type="domain" description="Fibronectin type-III" evidence="2">
    <location>
        <begin position="149"/>
        <end position="237"/>
    </location>
</feature>
<feature type="signal peptide" evidence="1">
    <location>
        <begin position="1"/>
        <end position="26"/>
    </location>
</feature>
<dbReference type="RefSeq" id="WP_106524184.1">
    <property type="nucleotide sequence ID" value="NZ_PYGD01000008.1"/>
</dbReference>
<dbReference type="EMBL" id="PYGD01000008">
    <property type="protein sequence ID" value="PSK90302.1"/>
    <property type="molecule type" value="Genomic_DNA"/>
</dbReference>
<dbReference type="Gene3D" id="2.60.120.380">
    <property type="match status" value="1"/>
</dbReference>
<protein>
    <submittedName>
        <fullName evidence="3">Putative secreted protein (Por secretion system target)</fullName>
    </submittedName>
</protein>
<dbReference type="InterPro" id="IPR036116">
    <property type="entry name" value="FN3_sf"/>
</dbReference>
<dbReference type="PROSITE" id="PS50853">
    <property type="entry name" value="FN3"/>
    <property type="match status" value="1"/>
</dbReference>
<evidence type="ECO:0000259" key="2">
    <source>
        <dbReference type="PROSITE" id="PS50853"/>
    </source>
</evidence>
<dbReference type="AlphaFoldDB" id="A0A2P8CZA0"/>
<comment type="caution">
    <text evidence="3">The sequence shown here is derived from an EMBL/GenBank/DDBJ whole genome shotgun (WGS) entry which is preliminary data.</text>
</comment>
<dbReference type="Pfam" id="PF18962">
    <property type="entry name" value="Por_Secre_tail"/>
    <property type="match status" value="1"/>
</dbReference>